<evidence type="ECO:0000313" key="2">
    <source>
        <dbReference type="EMBL" id="CAD8548804.1"/>
    </source>
</evidence>
<feature type="compositionally biased region" description="Low complexity" evidence="1">
    <location>
        <begin position="1"/>
        <end position="16"/>
    </location>
</feature>
<feature type="region of interest" description="Disordered" evidence="1">
    <location>
        <begin position="71"/>
        <end position="104"/>
    </location>
</feature>
<protein>
    <submittedName>
        <fullName evidence="2">Uncharacterized protein</fullName>
    </submittedName>
</protein>
<feature type="compositionally biased region" description="Polar residues" evidence="1">
    <location>
        <begin position="86"/>
        <end position="96"/>
    </location>
</feature>
<dbReference type="AlphaFoldDB" id="A0A7S0JDS7"/>
<sequence>MLLVDSSHCTLSDSSSGFRRGPPTLSAIWQSSPQARGSFPQGPALTNTRIPHGHGTHVDRGCASLAGATCGNSPCPDERERRNKNSARQCKDTSSGCEHGDAEDSERRLKEQWQRLRQESAVLQQQCRVNRQGLDDLRQLTKQLSALVVKPGVSTIAPKWSKRGRDAEVEALVPHLRKQPTSQHAPQGRDLEGVSVEGLQKLLEFERAKHADYIQQLQKNACEIEVLMASYRELSSQLHVLS</sequence>
<evidence type="ECO:0000256" key="1">
    <source>
        <dbReference type="SAM" id="MobiDB-lite"/>
    </source>
</evidence>
<gene>
    <name evidence="2" type="ORF">CLEP1334_LOCUS24094</name>
</gene>
<accession>A0A7S0JDS7</accession>
<dbReference type="EMBL" id="HBER01048028">
    <property type="protein sequence ID" value="CAD8548804.1"/>
    <property type="molecule type" value="Transcribed_RNA"/>
</dbReference>
<reference evidence="2" key="1">
    <citation type="submission" date="2021-01" db="EMBL/GenBank/DDBJ databases">
        <authorList>
            <person name="Corre E."/>
            <person name="Pelletier E."/>
            <person name="Niang G."/>
            <person name="Scheremetjew M."/>
            <person name="Finn R."/>
            <person name="Kale V."/>
            <person name="Holt S."/>
            <person name="Cochrane G."/>
            <person name="Meng A."/>
            <person name="Brown T."/>
            <person name="Cohen L."/>
        </authorList>
    </citation>
    <scope>NUCLEOTIDE SEQUENCE</scope>
    <source>
        <strain evidence="2">RCC1130</strain>
    </source>
</reference>
<name>A0A7S0JDS7_9EUKA</name>
<organism evidence="2">
    <name type="scientific">Calcidiscus leptoporus</name>
    <dbReference type="NCBI Taxonomy" id="127549"/>
    <lineage>
        <taxon>Eukaryota</taxon>
        <taxon>Haptista</taxon>
        <taxon>Haptophyta</taxon>
        <taxon>Prymnesiophyceae</taxon>
        <taxon>Coccolithales</taxon>
        <taxon>Calcidiscaceae</taxon>
        <taxon>Calcidiscus</taxon>
    </lineage>
</organism>
<feature type="region of interest" description="Disordered" evidence="1">
    <location>
        <begin position="1"/>
        <end position="52"/>
    </location>
</feature>
<proteinExistence type="predicted"/>